<dbReference type="VEuPathDB" id="FungiDB:ATEG_08835"/>
<comment type="caution">
    <text evidence="1">The sequence shown here is derived from an EMBL/GenBank/DDBJ whole genome shotgun (WGS) entry which is preliminary data.</text>
</comment>
<proteinExistence type="predicted"/>
<evidence type="ECO:0000313" key="2">
    <source>
        <dbReference type="Proteomes" id="UP000452235"/>
    </source>
</evidence>
<gene>
    <name evidence="1" type="ORF">ATEIFO6365_0010043200</name>
</gene>
<organism evidence="1 2">
    <name type="scientific">Aspergillus terreus</name>
    <dbReference type="NCBI Taxonomy" id="33178"/>
    <lineage>
        <taxon>Eukaryota</taxon>
        <taxon>Fungi</taxon>
        <taxon>Dikarya</taxon>
        <taxon>Ascomycota</taxon>
        <taxon>Pezizomycotina</taxon>
        <taxon>Eurotiomycetes</taxon>
        <taxon>Eurotiomycetidae</taxon>
        <taxon>Eurotiales</taxon>
        <taxon>Aspergillaceae</taxon>
        <taxon>Aspergillus</taxon>
        <taxon>Aspergillus subgen. Circumdati</taxon>
    </lineage>
</organism>
<protein>
    <submittedName>
        <fullName evidence="1">Uncharacterized protein</fullName>
    </submittedName>
</protein>
<sequence>MSHLQRFWLVFGPFDTPLADEVAYCYECLDQGPREYTNDFSTLDDSVYCRMMIECEEEPGPNFLEVLTDAACKILDAHIQSVENGEPRDPTLYFFLPANFFEEELPDFGVPSP</sequence>
<dbReference type="Proteomes" id="UP000452235">
    <property type="component" value="Unassembled WGS sequence"/>
</dbReference>
<dbReference type="AlphaFoldDB" id="A0A5M3ZA21"/>
<accession>A0A5M3ZA21</accession>
<evidence type="ECO:0000313" key="1">
    <source>
        <dbReference type="EMBL" id="GFF19652.1"/>
    </source>
</evidence>
<reference evidence="1 2" key="1">
    <citation type="submission" date="2020-01" db="EMBL/GenBank/DDBJ databases">
        <title>Aspergillus terreus IFO 6365 whole genome shotgun sequence.</title>
        <authorList>
            <person name="Kanamasa S."/>
            <person name="Takahashi H."/>
        </authorList>
    </citation>
    <scope>NUCLEOTIDE SEQUENCE [LARGE SCALE GENOMIC DNA]</scope>
    <source>
        <strain evidence="1 2">IFO 6365</strain>
    </source>
</reference>
<name>A0A5M3ZA21_ASPTE</name>
<dbReference type="EMBL" id="BLJY01000010">
    <property type="protein sequence ID" value="GFF19652.1"/>
    <property type="molecule type" value="Genomic_DNA"/>
</dbReference>
<keyword evidence="2" id="KW-1185">Reference proteome</keyword>